<evidence type="ECO:0000256" key="7">
    <source>
        <dbReference type="SAM" id="MobiDB-lite"/>
    </source>
</evidence>
<evidence type="ECO:0000256" key="5">
    <source>
        <dbReference type="ARBA" id="ARBA00022833"/>
    </source>
</evidence>
<feature type="compositionally biased region" description="Basic and acidic residues" evidence="7">
    <location>
        <begin position="400"/>
        <end position="412"/>
    </location>
</feature>
<feature type="compositionally biased region" description="Polar residues" evidence="7">
    <location>
        <begin position="684"/>
        <end position="698"/>
    </location>
</feature>
<keyword evidence="2" id="KW-0053">Apoptosis</keyword>
<feature type="region of interest" description="Disordered" evidence="7">
    <location>
        <begin position="585"/>
        <end position="711"/>
    </location>
</feature>
<evidence type="ECO:0000259" key="8">
    <source>
        <dbReference type="PROSITE" id="PS50089"/>
    </source>
</evidence>
<feature type="domain" description="RING-type" evidence="8">
    <location>
        <begin position="855"/>
        <end position="890"/>
    </location>
</feature>
<keyword evidence="3" id="KW-0479">Metal-binding</keyword>
<feature type="compositionally biased region" description="Basic and acidic residues" evidence="7">
    <location>
        <begin position="419"/>
        <end position="443"/>
    </location>
</feature>
<dbReference type="InterPro" id="IPR001841">
    <property type="entry name" value="Znf_RING"/>
</dbReference>
<feature type="region of interest" description="Disordered" evidence="7">
    <location>
        <begin position="764"/>
        <end position="845"/>
    </location>
</feature>
<dbReference type="STRING" id="50429.A0A2B4SSM4"/>
<evidence type="ECO:0000256" key="4">
    <source>
        <dbReference type="ARBA" id="ARBA00022771"/>
    </source>
</evidence>
<dbReference type="PANTHER" id="PTHR10044">
    <property type="entry name" value="INHIBITOR OF APOPTOSIS"/>
    <property type="match status" value="1"/>
</dbReference>
<comment type="similarity">
    <text evidence="1">Belongs to the IAP family.</text>
</comment>
<dbReference type="Pfam" id="PF13920">
    <property type="entry name" value="zf-C3HC4_3"/>
    <property type="match status" value="1"/>
</dbReference>
<accession>A0A2B4SSM4</accession>
<dbReference type="Pfam" id="PF00653">
    <property type="entry name" value="BIR"/>
    <property type="match status" value="2"/>
</dbReference>
<dbReference type="CDD" id="cd00022">
    <property type="entry name" value="BIR"/>
    <property type="match status" value="2"/>
</dbReference>
<dbReference type="FunFam" id="1.10.1170.10:FF:000002">
    <property type="entry name" value="Baculoviral IAP repeat containing 7"/>
    <property type="match status" value="1"/>
</dbReference>
<feature type="compositionally biased region" description="Polar residues" evidence="7">
    <location>
        <begin position="635"/>
        <end position="671"/>
    </location>
</feature>
<proteinExistence type="inferred from homology"/>
<dbReference type="PANTHER" id="PTHR10044:SF139">
    <property type="entry name" value="DEATH-ASSOCIATED INHIBITOR OF APOPTOSIS 2"/>
    <property type="match status" value="1"/>
</dbReference>
<keyword evidence="5" id="KW-0862">Zinc</keyword>
<dbReference type="Gene3D" id="3.30.40.10">
    <property type="entry name" value="Zinc/RING finger domain, C3HC4 (zinc finger)"/>
    <property type="match status" value="1"/>
</dbReference>
<dbReference type="InterPro" id="IPR013083">
    <property type="entry name" value="Znf_RING/FYVE/PHD"/>
</dbReference>
<sequence length="950" mass="107562">MQRRDETQDLPSMEAESMNSQMSCTSSEFSDRGNSFNGFDQYSHHVINANKSDMLNQELELNSYQKRLETFLRWPSSSPVNPADLAAAGFYSLNLDDRVACFRCNLHLRQWNVGDDPWMEHKRIRPACPFIMEHENANGYVVTCNPVEASIGVQEPGHPPFPTATHVRYGGRVYLTERDPPVNRERLIYPERPQYITYGGMYDTHEQHYPTDTRTGFPQGYYDPGRRPQEFLGKDPTPVDFQRRPEHELNGTERNRHVVVRQGANQIHIVGSAVHQLNPEDKLNIQSGGHGFPPQIRTERDLRQVYPGLQQSGRVPPPTETSFTGSHPFSRDPYRYISEDQRSGMNQFEQSIKSHPPSHAGTFPGYQRSESVTNESTAMFHKGSASEKYMVQLEWEGDKMEYGRDPSRDTRAPKQLYMPERKVSNEGEPHPHTGSKSDKDVVETRPTQPPQDRNSWQPVRNASGPRRQSQGYHPAFPVKDPSLQTEQRPLVRQEDARHVASPSDLPNEHHRLTTFVDWPHDHHIRPWDLSAAGFYYLGTGDSVKCYKCGIMLHNWEPSDTPWGEHQKWSTQCPLVLEHFRGRPHVPTPSTPAEHAVQRVSPVQNELQGWRPVKSLSGQDVHSPIRGGNTPPLPGTWSTSEQYPARTMPSSANGWNPSTEQHYTQWQTQPFTASSHESHVASESQTRLTGGSSSSTPNETKQEPRSCSPRGSTAMELDMEKLGEMGFTQHDIQEAVAAKLESTGSNFNTFPELVSALLERQHTGVPTFGSCAQPTPQEGEERPPRPHLDIPEREPSPREDEGLRERNCLSAVTSPTTPVPRRDSLRRTLSAPASRSSETEESLEEKLERMQEERTCKICMDAEVGMVFLPCGHLSCCPDCARGMDVCPMCRRPIQERIRFQRPAVPLSDYRKFIFPPTILCSALLNQDAKVTPWTEVEQISSQGSYAYTGA</sequence>
<evidence type="ECO:0000256" key="6">
    <source>
        <dbReference type="PROSITE-ProRule" id="PRU00175"/>
    </source>
</evidence>
<dbReference type="SUPFAM" id="SSF57924">
    <property type="entry name" value="Inhibitor of apoptosis (IAP) repeat"/>
    <property type="match status" value="2"/>
</dbReference>
<dbReference type="PROSITE" id="PS50089">
    <property type="entry name" value="ZF_RING_2"/>
    <property type="match status" value="1"/>
</dbReference>
<dbReference type="Gene3D" id="1.10.1170.10">
    <property type="entry name" value="Inhibitor Of Apoptosis Protein (2mihbC-IAP-1), Chain A"/>
    <property type="match status" value="2"/>
</dbReference>
<evidence type="ECO:0000256" key="1">
    <source>
        <dbReference type="ARBA" id="ARBA00006672"/>
    </source>
</evidence>
<dbReference type="Proteomes" id="UP000225706">
    <property type="component" value="Unassembled WGS sequence"/>
</dbReference>
<gene>
    <name evidence="9" type="primary">XIAP</name>
    <name evidence="9" type="ORF">AWC38_SpisGene1401</name>
</gene>
<dbReference type="CDD" id="cd16510">
    <property type="entry name" value="RING-HC_IAPs"/>
    <property type="match status" value="1"/>
</dbReference>
<feature type="region of interest" description="Disordered" evidence="7">
    <location>
        <begin position="345"/>
        <end position="368"/>
    </location>
</feature>
<feature type="compositionally biased region" description="Basic and acidic residues" evidence="7">
    <location>
        <begin position="489"/>
        <end position="498"/>
    </location>
</feature>
<dbReference type="GO" id="GO:0008270">
    <property type="term" value="F:zinc ion binding"/>
    <property type="evidence" value="ECO:0007669"/>
    <property type="project" value="UniProtKB-KW"/>
</dbReference>
<dbReference type="OrthoDB" id="774873at2759"/>
<feature type="region of interest" description="Disordered" evidence="7">
    <location>
        <begin position="309"/>
        <end position="331"/>
    </location>
</feature>
<feature type="region of interest" description="Disordered" evidence="7">
    <location>
        <begin position="1"/>
        <end position="29"/>
    </location>
</feature>
<feature type="compositionally biased region" description="Polar residues" evidence="7">
    <location>
        <begin position="450"/>
        <end position="471"/>
    </location>
</feature>
<evidence type="ECO:0000313" key="10">
    <source>
        <dbReference type="Proteomes" id="UP000225706"/>
    </source>
</evidence>
<dbReference type="FunFam" id="3.30.40.10:FF:000184">
    <property type="entry name" value="Baculoviral IAP repeat containing 2"/>
    <property type="match status" value="1"/>
</dbReference>
<evidence type="ECO:0000256" key="2">
    <source>
        <dbReference type="ARBA" id="ARBA00022703"/>
    </source>
</evidence>
<dbReference type="SMART" id="SM00238">
    <property type="entry name" value="BIR"/>
    <property type="match status" value="2"/>
</dbReference>
<evidence type="ECO:0000256" key="3">
    <source>
        <dbReference type="ARBA" id="ARBA00022723"/>
    </source>
</evidence>
<dbReference type="Gene3D" id="1.10.8.10">
    <property type="entry name" value="DNA helicase RuvA subunit, C-terminal domain"/>
    <property type="match status" value="1"/>
</dbReference>
<organism evidence="9 10">
    <name type="scientific">Stylophora pistillata</name>
    <name type="common">Smooth cauliflower coral</name>
    <dbReference type="NCBI Taxonomy" id="50429"/>
    <lineage>
        <taxon>Eukaryota</taxon>
        <taxon>Metazoa</taxon>
        <taxon>Cnidaria</taxon>
        <taxon>Anthozoa</taxon>
        <taxon>Hexacorallia</taxon>
        <taxon>Scleractinia</taxon>
        <taxon>Astrocoeniina</taxon>
        <taxon>Pocilloporidae</taxon>
        <taxon>Stylophora</taxon>
    </lineage>
</organism>
<dbReference type="InterPro" id="IPR050784">
    <property type="entry name" value="IAP"/>
</dbReference>
<protein>
    <submittedName>
        <fullName evidence="9">E3 ubiquitin-protein ligase XIAP</fullName>
    </submittedName>
</protein>
<evidence type="ECO:0000313" key="9">
    <source>
        <dbReference type="EMBL" id="PFX33684.1"/>
    </source>
</evidence>
<dbReference type="SMART" id="SM00184">
    <property type="entry name" value="RING"/>
    <property type="match status" value="1"/>
</dbReference>
<feature type="compositionally biased region" description="Basic and acidic residues" evidence="7">
    <location>
        <begin position="778"/>
        <end position="806"/>
    </location>
</feature>
<keyword evidence="4 6" id="KW-0863">Zinc-finger</keyword>
<dbReference type="EMBL" id="LSMT01000009">
    <property type="protein sequence ID" value="PFX33684.1"/>
    <property type="molecule type" value="Genomic_DNA"/>
</dbReference>
<keyword evidence="10" id="KW-1185">Reference proteome</keyword>
<dbReference type="PROSITE" id="PS50143">
    <property type="entry name" value="BIR_REPEAT_2"/>
    <property type="match status" value="2"/>
</dbReference>
<comment type="caution">
    <text evidence="9">The sequence shown here is derived from an EMBL/GenBank/DDBJ whole genome shotgun (WGS) entry which is preliminary data.</text>
</comment>
<dbReference type="InterPro" id="IPR001370">
    <property type="entry name" value="BIR_rpt"/>
</dbReference>
<reference evidence="10" key="1">
    <citation type="journal article" date="2017" name="bioRxiv">
        <title>Comparative analysis of the genomes of Stylophora pistillata and Acropora digitifera provides evidence for extensive differences between species of corals.</title>
        <authorList>
            <person name="Voolstra C.R."/>
            <person name="Li Y."/>
            <person name="Liew Y.J."/>
            <person name="Baumgarten S."/>
            <person name="Zoccola D."/>
            <person name="Flot J.-F."/>
            <person name="Tambutte S."/>
            <person name="Allemand D."/>
            <person name="Aranda M."/>
        </authorList>
    </citation>
    <scope>NUCLEOTIDE SEQUENCE [LARGE SCALE GENOMIC DNA]</scope>
</reference>
<feature type="compositionally biased region" description="Polar residues" evidence="7">
    <location>
        <begin position="17"/>
        <end position="29"/>
    </location>
</feature>
<feature type="region of interest" description="Disordered" evidence="7">
    <location>
        <begin position="400"/>
        <end position="505"/>
    </location>
</feature>
<dbReference type="AlphaFoldDB" id="A0A2B4SSM4"/>
<dbReference type="GO" id="GO:0006915">
    <property type="term" value="P:apoptotic process"/>
    <property type="evidence" value="ECO:0007669"/>
    <property type="project" value="UniProtKB-KW"/>
</dbReference>
<name>A0A2B4SSM4_STYPI</name>